<dbReference type="GO" id="GO:0061630">
    <property type="term" value="F:ubiquitin protein ligase activity"/>
    <property type="evidence" value="ECO:0007669"/>
    <property type="project" value="InterPro"/>
</dbReference>
<dbReference type="Gene3D" id="3.30.2160.10">
    <property type="entry name" value="Hect, E3 ligase catalytic domain"/>
    <property type="match status" value="1"/>
</dbReference>
<dbReference type="Pfam" id="PF00632">
    <property type="entry name" value="HECT"/>
    <property type="match status" value="1"/>
</dbReference>
<dbReference type="InterPro" id="IPR035983">
    <property type="entry name" value="Hect_E3_ubiquitin_ligase"/>
</dbReference>
<feature type="region of interest" description="Disordered" evidence="4">
    <location>
        <begin position="998"/>
        <end position="1036"/>
    </location>
</feature>
<dbReference type="OrthoDB" id="423283at2759"/>
<evidence type="ECO:0008006" key="9">
    <source>
        <dbReference type="Google" id="ProtNLM"/>
    </source>
</evidence>
<dbReference type="SUPFAM" id="SSF56204">
    <property type="entry name" value="Hect, E3 ligase catalytic domain"/>
    <property type="match status" value="2"/>
</dbReference>
<keyword evidence="8" id="KW-1185">Reference proteome</keyword>
<reference evidence="7 8" key="1">
    <citation type="journal article" date="2015" name="PLoS Pathog.">
        <title>Leptomonas seymouri: Adaptations to the Dixenous Life Cycle Analyzed by Genome Sequencing, Transcriptome Profiling and Co-infection with Leishmania donovani.</title>
        <authorList>
            <person name="Kraeva N."/>
            <person name="Butenko A."/>
            <person name="Hlavacova J."/>
            <person name="Kostygov A."/>
            <person name="Myskova J."/>
            <person name="Grybchuk D."/>
            <person name="Lestinova T."/>
            <person name="Votypka J."/>
            <person name="Volf P."/>
            <person name="Opperdoes F."/>
            <person name="Flegontov P."/>
            <person name="Lukes J."/>
            <person name="Yurchenko V."/>
        </authorList>
    </citation>
    <scope>NUCLEOTIDE SEQUENCE [LARGE SCALE GENOMIC DNA]</scope>
    <source>
        <strain evidence="7 8">ATCC 30220</strain>
    </source>
</reference>
<dbReference type="EMBL" id="LJSK01000008">
    <property type="protein sequence ID" value="KPI90268.1"/>
    <property type="molecule type" value="Genomic_DNA"/>
</dbReference>
<dbReference type="Gene3D" id="3.30.2410.10">
    <property type="entry name" value="Hect, E3 ligase catalytic domain"/>
    <property type="match status" value="1"/>
</dbReference>
<dbReference type="InterPro" id="IPR000569">
    <property type="entry name" value="HECT_dom"/>
</dbReference>
<feature type="region of interest" description="Disordered" evidence="4">
    <location>
        <begin position="2197"/>
        <end position="2270"/>
    </location>
</feature>
<evidence type="ECO:0000259" key="6">
    <source>
        <dbReference type="PROSITE" id="PS50237"/>
    </source>
</evidence>
<feature type="region of interest" description="Disordered" evidence="4">
    <location>
        <begin position="1709"/>
        <end position="1750"/>
    </location>
</feature>
<proteinExistence type="predicted"/>
<evidence type="ECO:0000256" key="3">
    <source>
        <dbReference type="PROSITE-ProRule" id="PRU00104"/>
    </source>
</evidence>
<dbReference type="GO" id="GO:0043161">
    <property type="term" value="P:proteasome-mediated ubiquitin-dependent protein catabolic process"/>
    <property type="evidence" value="ECO:0007669"/>
    <property type="project" value="TreeGrafter"/>
</dbReference>
<feature type="region of interest" description="Disordered" evidence="4">
    <location>
        <begin position="554"/>
        <end position="593"/>
    </location>
</feature>
<evidence type="ECO:0000256" key="4">
    <source>
        <dbReference type="SAM" id="MobiDB-lite"/>
    </source>
</evidence>
<feature type="compositionally biased region" description="Polar residues" evidence="4">
    <location>
        <begin position="2238"/>
        <end position="2251"/>
    </location>
</feature>
<organism evidence="7 8">
    <name type="scientific">Leptomonas seymouri</name>
    <dbReference type="NCBI Taxonomy" id="5684"/>
    <lineage>
        <taxon>Eukaryota</taxon>
        <taxon>Discoba</taxon>
        <taxon>Euglenozoa</taxon>
        <taxon>Kinetoplastea</taxon>
        <taxon>Metakinetoplastina</taxon>
        <taxon>Trypanosomatida</taxon>
        <taxon>Trypanosomatidae</taxon>
        <taxon>Leishmaniinae</taxon>
        <taxon>Leptomonas</taxon>
    </lineage>
</organism>
<feature type="domain" description="HECT" evidence="6">
    <location>
        <begin position="1939"/>
        <end position="2327"/>
    </location>
</feature>
<keyword evidence="1" id="KW-0808">Transferase</keyword>
<evidence type="ECO:0000256" key="2">
    <source>
        <dbReference type="ARBA" id="ARBA00022786"/>
    </source>
</evidence>
<evidence type="ECO:0000256" key="1">
    <source>
        <dbReference type="ARBA" id="ARBA00022679"/>
    </source>
</evidence>
<dbReference type="OMA" id="ALICHRP"/>
<name>A0A0N1IMG3_LEPSE</name>
<evidence type="ECO:0000259" key="5">
    <source>
        <dbReference type="PROSITE" id="PS50081"/>
    </source>
</evidence>
<dbReference type="Proteomes" id="UP000038009">
    <property type="component" value="Unassembled WGS sequence"/>
</dbReference>
<keyword evidence="2 3" id="KW-0833">Ubl conjugation pathway</keyword>
<feature type="compositionally biased region" description="Low complexity" evidence="4">
    <location>
        <begin position="565"/>
        <end position="575"/>
    </location>
</feature>
<dbReference type="SMART" id="SM00119">
    <property type="entry name" value="HECTc"/>
    <property type="match status" value="1"/>
</dbReference>
<dbReference type="Gene3D" id="3.90.1750.10">
    <property type="entry name" value="Hect, E3 ligase catalytic domains"/>
    <property type="match status" value="2"/>
</dbReference>
<dbReference type="PANTHER" id="PTHR45670">
    <property type="entry name" value="E3 UBIQUITIN-PROTEIN LIGASE TRIP12"/>
    <property type="match status" value="1"/>
</dbReference>
<dbReference type="PROSITE" id="PS50237">
    <property type="entry name" value="HECT"/>
    <property type="match status" value="1"/>
</dbReference>
<evidence type="ECO:0000313" key="7">
    <source>
        <dbReference type="EMBL" id="KPI90268.1"/>
    </source>
</evidence>
<feature type="domain" description="Phorbol-ester/DAG-type" evidence="5">
    <location>
        <begin position="1091"/>
        <end position="1138"/>
    </location>
</feature>
<feature type="compositionally biased region" description="Low complexity" evidence="4">
    <location>
        <begin position="1731"/>
        <end position="1746"/>
    </location>
</feature>
<feature type="active site" description="Glycyl thioester intermediate" evidence="3">
    <location>
        <position position="2294"/>
    </location>
</feature>
<protein>
    <recommendedName>
        <fullName evidence="9">HECT domain-containing protein</fullName>
    </recommendedName>
</protein>
<feature type="compositionally biased region" description="Polar residues" evidence="4">
    <location>
        <begin position="998"/>
        <end position="1019"/>
    </location>
</feature>
<dbReference type="GO" id="GO:0000209">
    <property type="term" value="P:protein polyubiquitination"/>
    <property type="evidence" value="ECO:0007669"/>
    <property type="project" value="TreeGrafter"/>
</dbReference>
<evidence type="ECO:0000313" key="8">
    <source>
        <dbReference type="Proteomes" id="UP000038009"/>
    </source>
</evidence>
<dbReference type="SUPFAM" id="SSF48371">
    <property type="entry name" value="ARM repeat"/>
    <property type="match status" value="1"/>
</dbReference>
<dbReference type="InterPro" id="IPR016024">
    <property type="entry name" value="ARM-type_fold"/>
</dbReference>
<sequence>MEAGLYDPKAHVKEVAAQLKAMNTAKLYDAIDVMSSSLVMGYEGYLRKFEAETAIPLLVNVCESFINDDAHGDLLVISLRALSLMMEHVPSSYEAAQCFHKPMMQLSSKAIHRALCVEWRYRLCNNASMLEEGLRVMRFISKDDLTGELIQYAMVGDLLTLCTDPRPLVARQALETLFMISSKVVMPSELGKPTKSVASGLLSFFKGKKKSWASHSSDSIKGDRGASGSFSSTLAAEEDVVPYADHPIVIQVENVIAPLLVSLVEQYAKSLASVPEHWGLLELALQSLGTLIGRALICHRPHTARALASPHLPKILFQLIVTTDSNVTLEPSVRVDRVLLCETTLALLTSCHRNMMLESLQLPVAHKFFHLILDEGTEEITTMLDDPFPRAVIAARSTQRRDKDHITSIAALQLFVLACPTVSPDAFGLRPKLVLPVHQWMWEDELRHENRLLEEQCVSLETSWSRLDHKSRITVHLKQLDVDLRTMTMSKGIHGGHRNISRSYVPFVYHFADEMSLRPIVAVKEAGPCSVDGTTLVWKSDSCPSKKNRAAAAATAVPVPSRQNSVMSTPSSSSSKRGKAKTAGRSPSSGSPLVTALATTEFNTQQEVPEKHIAIAEEYFCSLCSFATNTSGQMAKQVAMCACASMLQLMFLSGASKRFEELMGEAVLPMCEMFREALLSADKATKAVALTMIGWMLYHPMAEPCEFTKSAVRCGLLDQLKILSKTTFLVKDKPTRTASLAEKAGALADTIVEKMRDRRAVQEGGAASHPPLSNMFFSDNMLAVQKVLEELRSCRCSKGPPGTNTDMMHKTAIKELLRIFNKATDITAYEVFSVGVASTLLYYLLGDMTLEELVGESVVFASAASASTFTRETVTQLDSHTGPIDNNRNASSWATMMASGMHAADILAMFVNEERVQCLVQTAVEYPTGMRRLVSALVANIPLQSHLPLVESVVTFDKVVCKTPLQAHEALCGIAPLIVLCGDAGRRISAAINTGRTNEATRPASVATNGSSTSVSGKVSATGKAPAAGREGGAPVLSSSEFAPGISDSDGKQVMFNGSLSSNRCESSSPTRGVSNTANIARIAKECCMEGHRLRLIEVYSSTHRCDKCGRVISGGYNCRTCNFDICGDCYTRYTGNLEMIKAIAAMERNRVHLCSSVGDIERWFRTGSTSSKGTQLAPTSQSSLHNLERFTTRVQTYLARFTTSGATGHMALPLSASAAAVTTAASPANGNGTKSATLLSLVEPVITHRKATAELAEKLLNNPIVVRRLTSKYLTRFSTRGVLNDEGVLLTPEQLGAMDAEVARVLRTEAELNAAEELVQEGVEERYLLYRPSCGLLPLQETVLSTLYRRAFALGDQEVLLQLENCLMRLDGVGEEPLMLQRNGEVTVSNPAASASKRRANLASAKKSKTWGASTASLSSPVAGDRPRLTVEKAAEAREFERHRVAMDQTYVFHHIENDAASYCACGAHSRAEFHTKEPPALTFTASELAYRTDMLLLILLHRVFFEETHGLVKYATEARDIFGEDATVFENNTITTAVVRSLEASALRVSMLPPQYALPRWVNFLLREGRFLLPLSVRARVARFLAYGARRAFMRHMRIFRNHRNDRFVTISPGEWARMSNHKYTIDRDAFVRDAYVMLRKSADARFPISFEFKGDVGVGQGPTAQFYTLLANEMSKASAELWRTNGDKQITTLSAMALPPAALAPAHHTGSARHSSNPMTISLPPASLPTRRSSVTPTSTPLRIGNSHPLSVTSRFSAAPRNSTASSGCFISSPLEGTPRSVQAGPLMLSSTRSSTPGFMKTLNGAVATESTYLVPPCEGFYPRRLEGVIRYLDDVDSVPCTPLLRGSHSYAVRDELTMSPLPSRGGGHLNPTPSRVAEGPTTPANNNNSVNSNSNSNFTRGSNATSAVHYDVSKAVLLVDSNVGLLRDYVVEQSERMRAYYVVGAALGRAFIDEQVFPLPLSPALAYFIRRSFPAYQFVLSDATRIDPPPVFPIDVFELPMSAASWVDEGVARSLASLSKLDSATLAALNLPFTLPGDDSFELLPGGANITVTKKNLRQYQHRVVGTLLYESVAAPLYFLTMGCRDVVPYEALQAMNVEELIGVLCGEDKDPNEPLWTTKEIRSVLVGDHGYQNDSPQLELLARVLGARMTPSEQRAFLLFCTGCPRLPIGGIRALGAITVVKRSNAFAEARHAARASEASTGTGAPTERSGGALELDGDDDEEDRPLPGMYGHTSQYDQEDSSTVIPESPQPDILSTGPAMSEEATGVADGAFPELPDSEWALPSVNTCFRYLKLPPYPTEDLLYRKLLQSITQTGGTFELS</sequence>
<comment type="caution">
    <text evidence="7">The sequence shown here is derived from an EMBL/GenBank/DDBJ whole genome shotgun (WGS) entry which is preliminary data.</text>
</comment>
<gene>
    <name evidence="7" type="ORF">ABL78_0650</name>
</gene>
<dbReference type="PANTHER" id="PTHR45670:SF1">
    <property type="entry name" value="E3 UBIQUITIN-PROTEIN LIGASE HECTD1"/>
    <property type="match status" value="1"/>
</dbReference>
<dbReference type="PROSITE" id="PS50081">
    <property type="entry name" value="ZF_DAG_PE_2"/>
    <property type="match status" value="1"/>
</dbReference>
<feature type="compositionally biased region" description="Low complexity" evidence="4">
    <location>
        <begin position="1889"/>
        <end position="1901"/>
    </location>
</feature>
<dbReference type="InterPro" id="IPR002219">
    <property type="entry name" value="PKC_DAG/PE"/>
</dbReference>
<accession>A0A0N1IMG3</accession>
<feature type="region of interest" description="Disordered" evidence="4">
    <location>
        <begin position="1861"/>
        <end position="1904"/>
    </location>
</feature>
<dbReference type="InterPro" id="IPR045322">
    <property type="entry name" value="HECTD1/TRIP12-like"/>
</dbReference>
<dbReference type="VEuPathDB" id="TriTrypDB:Lsey_0008_0550"/>